<accession>A0AAV2Z6I5</accession>
<dbReference type="PANTHER" id="PTHR10845:SF192">
    <property type="entry name" value="DOUBLE HIT, ISOFORM B"/>
    <property type="match status" value="1"/>
</dbReference>
<dbReference type="InterPro" id="IPR036305">
    <property type="entry name" value="RGS_sf"/>
</dbReference>
<dbReference type="Proteomes" id="UP001146120">
    <property type="component" value="Unassembled WGS sequence"/>
</dbReference>
<reference evidence="2" key="1">
    <citation type="submission" date="2022-11" db="EMBL/GenBank/DDBJ databases">
        <authorList>
            <person name="Morgan W.R."/>
            <person name="Tartar A."/>
        </authorList>
    </citation>
    <scope>NUCLEOTIDE SEQUENCE</scope>
    <source>
        <strain evidence="2">ARSEF 373</strain>
    </source>
</reference>
<protein>
    <recommendedName>
        <fullName evidence="1">RGS domain-containing protein</fullName>
    </recommendedName>
</protein>
<reference evidence="2" key="2">
    <citation type="journal article" date="2023" name="Microbiol Resour">
        <title>Decontamination and Annotation of the Draft Genome Sequence of the Oomycete Lagenidium giganteum ARSEF 373.</title>
        <authorList>
            <person name="Morgan W.R."/>
            <person name="Tartar A."/>
        </authorList>
    </citation>
    <scope>NUCLEOTIDE SEQUENCE</scope>
    <source>
        <strain evidence="2">ARSEF 373</strain>
    </source>
</reference>
<sequence>MGSGASVAQSFDLETFQVTQKEYARLMADGFSEEDVFTTIRDTLALRAAPFTARELMADDTELITTMAESMPTLADAPTEAAVEAQERLFVPVTAEPDVEEEKVHSTGRSKSTFDITQNLTPIFTTDVLTDPTTLRMFIAYAERNKIPHGVDMLRFWVEIDELPLLPSHSYTHRRLRKIYDKFLSPEAPSPVCVTSNMLAEIEKVLESDNLSAGMYVDAQVVCFTALEQSVYPRFRESKLFRKMQEFCAPATPAEAKQMAGTVEDYSLQGILQHPTKLRFLKSFCMEALALENLLFYLEVEDCKRLPNLSFLTTRTRKIYDRYCTPGSRNFIPIDDRIMQPIHEAVEQKAALVPKLFYEAQLHVFDRISESIWKTFCRTQEYLEYSKKVKPEKKRQRFGQRFASMQQDEVTAKKLESMNEFQLIETAMHYPVIKLIPIKYQVVENNSMMTVQSSDEELTPEELLTAILSDSYAKKYFKQFMKKRCVDQHLAFCEEVEDFKLLPGIEFLQHSAKKIYRKYIIPSAKLQVDMSTAMRDEILDKLHNPTVDMFKKISTRIRNGMLQDSLPRFVKSPQIAELKKQVHAARDLQVEAELKEVDAAAKKGKLDLSHLDVFLLNPMCMSKFKAFLELQHCSENLMLWEEIEHYRRLPSYQIVLRSARKIYDKYLNPATTRMTINVAEGIHKRMTDQLDAASRTTFDEVERECHEVMRNVVLPDFLDSRIFMALVGTWAVVDDEYPAEMLRGEFEMAFLRHRFHLVQETKGLSRDTSTPLLEKWNSRGTVES</sequence>
<comment type="caution">
    <text evidence="2">The sequence shown here is derived from an EMBL/GenBank/DDBJ whole genome shotgun (WGS) entry which is preliminary data.</text>
</comment>
<dbReference type="EMBL" id="DAKRPA010000049">
    <property type="protein sequence ID" value="DBA01360.1"/>
    <property type="molecule type" value="Genomic_DNA"/>
</dbReference>
<feature type="domain" description="RGS" evidence="1">
    <location>
        <begin position="127"/>
        <end position="245"/>
    </location>
</feature>
<dbReference type="SUPFAM" id="SSF48097">
    <property type="entry name" value="Regulator of G-protein signaling, RGS"/>
    <property type="match status" value="4"/>
</dbReference>
<gene>
    <name evidence="2" type="ORF">N0F65_001599</name>
</gene>
<dbReference type="SMART" id="SM00315">
    <property type="entry name" value="RGS"/>
    <property type="match status" value="4"/>
</dbReference>
<organism evidence="2 3">
    <name type="scientific">Lagenidium giganteum</name>
    <dbReference type="NCBI Taxonomy" id="4803"/>
    <lineage>
        <taxon>Eukaryota</taxon>
        <taxon>Sar</taxon>
        <taxon>Stramenopiles</taxon>
        <taxon>Oomycota</taxon>
        <taxon>Peronosporomycetes</taxon>
        <taxon>Pythiales</taxon>
        <taxon>Pythiaceae</taxon>
    </lineage>
</organism>
<evidence type="ECO:0000313" key="3">
    <source>
        <dbReference type="Proteomes" id="UP001146120"/>
    </source>
</evidence>
<feature type="domain" description="RGS" evidence="1">
    <location>
        <begin position="610"/>
        <end position="727"/>
    </location>
</feature>
<proteinExistence type="predicted"/>
<feature type="domain" description="RGS" evidence="1">
    <location>
        <begin position="463"/>
        <end position="579"/>
    </location>
</feature>
<dbReference type="InterPro" id="IPR016137">
    <property type="entry name" value="RGS"/>
</dbReference>
<name>A0AAV2Z6I5_9STRA</name>
<evidence type="ECO:0000313" key="2">
    <source>
        <dbReference type="EMBL" id="DBA01360.1"/>
    </source>
</evidence>
<evidence type="ECO:0000259" key="1">
    <source>
        <dbReference type="PROSITE" id="PS50132"/>
    </source>
</evidence>
<dbReference type="AlphaFoldDB" id="A0AAV2Z6I5"/>
<dbReference type="CDD" id="cd07440">
    <property type="entry name" value="RGS"/>
    <property type="match status" value="4"/>
</dbReference>
<dbReference type="Pfam" id="PF00615">
    <property type="entry name" value="RGS"/>
    <property type="match status" value="4"/>
</dbReference>
<dbReference type="Gene3D" id="1.10.167.10">
    <property type="entry name" value="Regulator of G-protein Signalling 4, domain 2"/>
    <property type="match status" value="4"/>
</dbReference>
<feature type="domain" description="RGS" evidence="1">
    <location>
        <begin position="267"/>
        <end position="386"/>
    </location>
</feature>
<keyword evidence="3" id="KW-1185">Reference proteome</keyword>
<dbReference type="PROSITE" id="PS50132">
    <property type="entry name" value="RGS"/>
    <property type="match status" value="4"/>
</dbReference>
<dbReference type="PANTHER" id="PTHR10845">
    <property type="entry name" value="REGULATOR OF G PROTEIN SIGNALING"/>
    <property type="match status" value="1"/>
</dbReference>
<dbReference type="InterPro" id="IPR044926">
    <property type="entry name" value="RGS_subdomain_2"/>
</dbReference>
<dbReference type="PRINTS" id="PR01301">
    <property type="entry name" value="RGSPROTEIN"/>
</dbReference>